<comment type="caution">
    <text evidence="3">The sequence shown here is derived from an EMBL/GenBank/DDBJ whole genome shotgun (WGS) entry which is preliminary data.</text>
</comment>
<keyword evidence="4" id="KW-1185">Reference proteome</keyword>
<evidence type="ECO:0000313" key="3">
    <source>
        <dbReference type="EMBL" id="RNA70060.1"/>
    </source>
</evidence>
<organism evidence="3 4">
    <name type="scientific">Alteribacter keqinensis</name>
    <dbReference type="NCBI Taxonomy" id="2483800"/>
    <lineage>
        <taxon>Bacteria</taxon>
        <taxon>Bacillati</taxon>
        <taxon>Bacillota</taxon>
        <taxon>Bacilli</taxon>
        <taxon>Bacillales</taxon>
        <taxon>Bacillaceae</taxon>
        <taxon>Alteribacter</taxon>
    </lineage>
</organism>
<sequence length="286" mass="31561">MVTSFNVQSSEFPSLKSASYPILKAIGDHLNVDTAYVTNKGPTAIKVLRSFNKEEEIIPEGYEVEYGGTYCRLIITSEESQLTTPNLMKHEITSKLEVTGQLKLKGFLGVSLKNSEGEIFGTLCVMNKEETNFTDDDARYLNSMAEVLTYLIELDDVKNSMSYLTVPIVPLTKGVSVLPLQGILDDRRSARLMEAVLNHCVENKVGFFIVDVTGLIIVDSHFPVSLGKLLDALRVMGVKTLLTGVSGEMAREEVTNSRSLFGSTKTYSTMESALQSIGFHLVQNEQ</sequence>
<dbReference type="CDD" id="cd07041">
    <property type="entry name" value="STAS_RsbR_RsbS_like"/>
    <property type="match status" value="1"/>
</dbReference>
<dbReference type="SUPFAM" id="SSF55781">
    <property type="entry name" value="GAF domain-like"/>
    <property type="match status" value="1"/>
</dbReference>
<dbReference type="InterPro" id="IPR036513">
    <property type="entry name" value="STAS_dom_sf"/>
</dbReference>
<dbReference type="Pfam" id="PF01740">
    <property type="entry name" value="STAS"/>
    <property type="match status" value="1"/>
</dbReference>
<dbReference type="Gene3D" id="3.30.750.24">
    <property type="entry name" value="STAS domain"/>
    <property type="match status" value="1"/>
</dbReference>
<feature type="domain" description="STAS" evidence="2">
    <location>
        <begin position="165"/>
        <end position="277"/>
    </location>
</feature>
<dbReference type="SMART" id="SM00065">
    <property type="entry name" value="GAF"/>
    <property type="match status" value="1"/>
</dbReference>
<dbReference type="InterPro" id="IPR002645">
    <property type="entry name" value="STAS_dom"/>
</dbReference>
<dbReference type="PROSITE" id="PS50801">
    <property type="entry name" value="STAS"/>
    <property type="match status" value="1"/>
</dbReference>
<dbReference type="EMBL" id="RHIB01000001">
    <property type="protein sequence ID" value="RNA70060.1"/>
    <property type="molecule type" value="Genomic_DNA"/>
</dbReference>
<reference evidence="3 4" key="1">
    <citation type="submission" date="2018-10" db="EMBL/GenBank/DDBJ databases">
        <title>Bacillus Keqinensis sp. nov., a moderately halophilic bacterium isolated from a saline-alkaline lake.</title>
        <authorList>
            <person name="Wang H."/>
        </authorList>
    </citation>
    <scope>NUCLEOTIDE SEQUENCE [LARGE SCALE GENOMIC DNA]</scope>
    <source>
        <strain evidence="3 4">KQ-3</strain>
    </source>
</reference>
<evidence type="ECO:0000256" key="1">
    <source>
        <dbReference type="ARBA" id="ARBA00022553"/>
    </source>
</evidence>
<evidence type="ECO:0000313" key="4">
    <source>
        <dbReference type="Proteomes" id="UP000278746"/>
    </source>
</evidence>
<proteinExistence type="predicted"/>
<dbReference type="AlphaFoldDB" id="A0A3M7TWM6"/>
<accession>A0A3M7TWM6</accession>
<dbReference type="InterPro" id="IPR003018">
    <property type="entry name" value="GAF"/>
</dbReference>
<keyword evidence="1" id="KW-0597">Phosphoprotein</keyword>
<dbReference type="OrthoDB" id="1120027at2"/>
<name>A0A3M7TWM6_9BACI</name>
<dbReference type="InterPro" id="IPR051932">
    <property type="entry name" value="Bact_StressResp_Reg"/>
</dbReference>
<dbReference type="Gene3D" id="3.30.450.40">
    <property type="match status" value="1"/>
</dbReference>
<dbReference type="PANTHER" id="PTHR33745:SF3">
    <property type="entry name" value="RSBT CO-ANTAGONIST PROTEIN RSBRC"/>
    <property type="match status" value="1"/>
</dbReference>
<dbReference type="Proteomes" id="UP000278746">
    <property type="component" value="Unassembled WGS sequence"/>
</dbReference>
<evidence type="ECO:0000259" key="2">
    <source>
        <dbReference type="PROSITE" id="PS50801"/>
    </source>
</evidence>
<gene>
    <name evidence="3" type="ORF">EBO34_09060</name>
</gene>
<dbReference type="RefSeq" id="WP_122897571.1">
    <property type="nucleotide sequence ID" value="NZ_RHIB01000001.1"/>
</dbReference>
<dbReference type="SUPFAM" id="SSF52091">
    <property type="entry name" value="SpoIIaa-like"/>
    <property type="match status" value="1"/>
</dbReference>
<dbReference type="PANTHER" id="PTHR33745">
    <property type="entry name" value="RSBT ANTAGONIST PROTEIN RSBS-RELATED"/>
    <property type="match status" value="1"/>
</dbReference>
<dbReference type="InterPro" id="IPR029016">
    <property type="entry name" value="GAF-like_dom_sf"/>
</dbReference>
<dbReference type="Pfam" id="PF01590">
    <property type="entry name" value="GAF"/>
    <property type="match status" value="1"/>
</dbReference>
<protein>
    <submittedName>
        <fullName evidence="3">GAF domain-containing protein</fullName>
    </submittedName>
</protein>